<dbReference type="AlphaFoldDB" id="A0A6C0LWS0"/>
<organism evidence="1">
    <name type="scientific">viral metagenome</name>
    <dbReference type="NCBI Taxonomy" id="1070528"/>
    <lineage>
        <taxon>unclassified sequences</taxon>
        <taxon>metagenomes</taxon>
        <taxon>organismal metagenomes</taxon>
    </lineage>
</organism>
<name>A0A6C0LWS0_9ZZZZ</name>
<protein>
    <submittedName>
        <fullName evidence="1">Uncharacterized protein</fullName>
    </submittedName>
</protein>
<proteinExistence type="predicted"/>
<dbReference type="EMBL" id="MN740567">
    <property type="protein sequence ID" value="QHU34191.1"/>
    <property type="molecule type" value="Genomic_DNA"/>
</dbReference>
<sequence>MKLKRSHALVLFFLLLAFYVYFYKINNILEKMSSMYRHAPYSNCSKDKCYQMCQNDETCLQGHDECVGCNIERTKSSTYNPVVISNTQTLETNTPLLKKLSPSVIIVNNNPNQEQVPIIQNHDPMFAPQRTTGMLSDSNVYN</sequence>
<evidence type="ECO:0000313" key="1">
    <source>
        <dbReference type="EMBL" id="QHU34191.1"/>
    </source>
</evidence>
<reference evidence="1" key="1">
    <citation type="journal article" date="2020" name="Nature">
        <title>Giant virus diversity and host interactions through global metagenomics.</title>
        <authorList>
            <person name="Schulz F."/>
            <person name="Roux S."/>
            <person name="Paez-Espino D."/>
            <person name="Jungbluth S."/>
            <person name="Walsh D.A."/>
            <person name="Denef V.J."/>
            <person name="McMahon K.D."/>
            <person name="Konstantinidis K.T."/>
            <person name="Eloe-Fadrosh E.A."/>
            <person name="Kyrpides N.C."/>
            <person name="Woyke T."/>
        </authorList>
    </citation>
    <scope>NUCLEOTIDE SEQUENCE</scope>
    <source>
        <strain evidence="1">GVMAG-S-1016713-123</strain>
    </source>
</reference>
<accession>A0A6C0LWS0</accession>